<comment type="caution">
    <text evidence="5">The sequence shown here is derived from an EMBL/GenBank/DDBJ whole genome shotgun (WGS) entry which is preliminary data.</text>
</comment>
<dbReference type="InterPro" id="IPR011989">
    <property type="entry name" value="ARM-like"/>
</dbReference>
<dbReference type="SUPFAM" id="SSF48371">
    <property type="entry name" value="ARM repeat"/>
    <property type="match status" value="1"/>
</dbReference>
<feature type="compositionally biased region" description="Acidic residues" evidence="3">
    <location>
        <begin position="721"/>
        <end position="737"/>
    </location>
</feature>
<accession>A0A178WNF2</accession>
<feature type="region of interest" description="Disordered" evidence="3">
    <location>
        <begin position="715"/>
        <end position="780"/>
    </location>
</feature>
<dbReference type="Gene3D" id="3.90.70.10">
    <property type="entry name" value="Cysteine proteinases"/>
    <property type="match status" value="1"/>
</dbReference>
<evidence type="ECO:0000259" key="4">
    <source>
        <dbReference type="Pfam" id="PF01602"/>
    </source>
</evidence>
<dbReference type="FunFam" id="1.25.10.10:FF:000964">
    <property type="entry name" value="Apoptosis inhibitory protein"/>
    <property type="match status" value="1"/>
</dbReference>
<evidence type="ECO:0000256" key="3">
    <source>
        <dbReference type="SAM" id="MobiDB-lite"/>
    </source>
</evidence>
<evidence type="ECO:0000313" key="5">
    <source>
        <dbReference type="EMBL" id="OAP19441.1"/>
    </source>
</evidence>
<organism evidence="5 6">
    <name type="scientific">Arabidopsis thaliana</name>
    <name type="common">Mouse-ear cress</name>
    <dbReference type="NCBI Taxonomy" id="3702"/>
    <lineage>
        <taxon>Eukaryota</taxon>
        <taxon>Viridiplantae</taxon>
        <taxon>Streptophyta</taxon>
        <taxon>Embryophyta</taxon>
        <taxon>Tracheophyta</taxon>
        <taxon>Spermatophyta</taxon>
        <taxon>Magnoliopsida</taxon>
        <taxon>eudicotyledons</taxon>
        <taxon>Gunneridae</taxon>
        <taxon>Pentapetalae</taxon>
        <taxon>rosids</taxon>
        <taxon>malvids</taxon>
        <taxon>Brassicales</taxon>
        <taxon>Brassicaceae</taxon>
        <taxon>Camelineae</taxon>
        <taxon>Arabidopsis</taxon>
    </lineage>
</organism>
<feature type="compositionally biased region" description="Basic and acidic residues" evidence="3">
    <location>
        <begin position="746"/>
        <end position="767"/>
    </location>
</feature>
<dbReference type="GO" id="GO:0006886">
    <property type="term" value="P:intracellular protein transport"/>
    <property type="evidence" value="ECO:0007669"/>
    <property type="project" value="InterPro"/>
</dbReference>
<keyword evidence="2" id="KW-0053">Apoptosis</keyword>
<dbReference type="InterPro" id="IPR038765">
    <property type="entry name" value="Papain-like_cys_pep_sf"/>
</dbReference>
<dbReference type="Proteomes" id="UP000078284">
    <property type="component" value="Chromosome 1"/>
</dbReference>
<dbReference type="Pfam" id="PF01602">
    <property type="entry name" value="Adaptin_N"/>
    <property type="match status" value="1"/>
</dbReference>
<name>A0A178WNF2_ARATH</name>
<dbReference type="SUPFAM" id="SSF54001">
    <property type="entry name" value="Cysteine proteinases"/>
    <property type="match status" value="1"/>
</dbReference>
<evidence type="ECO:0000256" key="2">
    <source>
        <dbReference type="ARBA" id="ARBA00022703"/>
    </source>
</evidence>
<evidence type="ECO:0000313" key="6">
    <source>
        <dbReference type="Proteomes" id="UP000078284"/>
    </source>
</evidence>
<dbReference type="GO" id="GO:0016192">
    <property type="term" value="P:vesicle-mediated transport"/>
    <property type="evidence" value="ECO:0007669"/>
    <property type="project" value="InterPro"/>
</dbReference>
<comment type="similarity">
    <text evidence="1">Belongs to the API5 family.</text>
</comment>
<dbReference type="GO" id="GO:0030117">
    <property type="term" value="C:membrane coat"/>
    <property type="evidence" value="ECO:0007669"/>
    <property type="project" value="InterPro"/>
</dbReference>
<dbReference type="PANTHER" id="PTHR12758:SF19">
    <property type="entry name" value="APOPTOSIS INHIBITOR 5"/>
    <property type="match status" value="1"/>
</dbReference>
<dbReference type="InterPro" id="IPR002553">
    <property type="entry name" value="Clathrin/coatomer_adapt-like_N"/>
</dbReference>
<dbReference type="ExpressionAtlas" id="A0A178WNF2">
    <property type="expression patterns" value="baseline and differential"/>
</dbReference>
<dbReference type="Pfam" id="PF05918">
    <property type="entry name" value="API5"/>
    <property type="match status" value="2"/>
</dbReference>
<gene>
    <name evidence="5" type="ordered locus">AXX17_At1g25080</name>
</gene>
<dbReference type="EMBL" id="LUHQ01000001">
    <property type="protein sequence ID" value="OAP19441.1"/>
    <property type="molecule type" value="Genomic_DNA"/>
</dbReference>
<protein>
    <recommendedName>
        <fullName evidence="4">Clathrin/coatomer adaptor adaptin-like N-terminal domain-containing protein</fullName>
    </recommendedName>
</protein>
<dbReference type="Gene3D" id="1.25.10.10">
    <property type="entry name" value="Leucine-rich Repeat Variant"/>
    <property type="match status" value="3"/>
</dbReference>
<dbReference type="InterPro" id="IPR016024">
    <property type="entry name" value="ARM-type_fold"/>
</dbReference>
<reference evidence="6" key="1">
    <citation type="journal article" date="2016" name="Proc. Natl. Acad. Sci. U.S.A.">
        <title>Chromosome-level assembly of Arabidopsis thaliana Ler reveals the extent of translocation and inversion polymorphisms.</title>
        <authorList>
            <person name="Zapata L."/>
            <person name="Ding J."/>
            <person name="Willing E.M."/>
            <person name="Hartwig B."/>
            <person name="Bezdan D."/>
            <person name="Jiao W.B."/>
            <person name="Patel V."/>
            <person name="Velikkakam James G."/>
            <person name="Koornneef M."/>
            <person name="Ossowski S."/>
            <person name="Schneeberger K."/>
        </authorList>
    </citation>
    <scope>NUCLEOTIDE SEQUENCE [LARGE SCALE GENOMIC DNA]</scope>
    <source>
        <strain evidence="6">cv. Landsberg erecta</strain>
    </source>
</reference>
<dbReference type="CDD" id="cd02619">
    <property type="entry name" value="Peptidase_C1"/>
    <property type="match status" value="1"/>
</dbReference>
<sequence>MSNPEMNKLLNNLELKKLLGKSEVISICDIELICKHQPELISKIIDVLVEYLNTEKPVECDAVQEVFMAMVHVDKEASLTAMLNHLANFKVPDLKNKLPIFIELALYKSNLTKRRISDVLEKSLQKESEADLQRLAQYFETKAGLDTFDVSDAHYVDRFISCLLMAVPFFARGAPSSKYFEFMNRHHILHHFDKLTEHRKLDFLKSLAEMSSDTTAQAAGQMLPSIIELLKKCIPDTKMERESMNISYIECLLYVLHHLAIKAPAAATDFCNEEFMLRLDCVRSITRARLKKLDTTLAKDDKKVLEAEKYEKNNDWLMKMKFRYETKRQNTKTEFRSCNNILAIRKLLKRKKSGFVKLSWKEARKALLTSYTDSTCPIAPIRSDALESVSKDCKLNLDDTGICDLTDKQVQSILDYSKYHQVSRNKNGACVLNDNDDIAMLGWQMKKSDLSFLETAGEQGRSGEVRDQLFHLLCWAYAGSDLVSYQRLLQKWERKTLPLCPWYLCAFCEPEKLGEEEILDRNGEKKILVDRHGRVHHCYGGTIEKALCHVQSHGIPRDVVTNFLCTDYHPPSADEPDMERRKIKGFRKINTWKDVVEALQKQQIVGADLLNYSQLMMTSGKYIYKGPMSRMSVYVGYHAVVIEQIKKMNGEWVAVCKMSNGTLVADYGYAYVSIEVQYMPVGASDLKRKRIRGSDHPMHLLTNFIIVDMVEADENDRKDAESEESEEKDSESEEEEDYIPKAKRGLTKDPKPKRSRTEDPTMVKESDAVGVTGDAISRHNSDSTTKVMELVALVKLLSGFPSISKRIKDIIVKQKGSLLLGMQQRAIEYNSIVDRHKNIRSSLVDRMPVLDEATFNVRRAGHFPASASTMAQFSVSLPNGVEKPAVDLLFDEDFFQDLLCVYLGSSLSQSGATQAPKAGTYRDMIRAVRACQTAAEERAVVRKECANIRALINEDDPHDRHRNLAKLMLIHMLGYPTHFVQMECLKLIASPGFPEKRIGYLGLMLMLVTKSLKQDLNHSNQYVVGLALFALGNICSAEMARDLAPEVERLVQFRDPNIRKKAALCSTRIVRKVPDLVENFVNADASLLKEKHHGVLIRGVQLCYELCTINDEALEYFRTKCTEGLIKFLRDITNCAYQPEYDVAGITDPFLQRRLLRFLRVLGQGDADASDLMTHILAQVTESDAVDAIEDAIAGHNSDLTTKVMAFVALLKLSSGFPSISERIKDMIVKQKGSLHLEMQQRAIEFNSIVERHKRIRSSMGERMAELDEAVFNVRRAGSLLA</sequence>
<dbReference type="PANTHER" id="PTHR12758">
    <property type="entry name" value="APOPTOSIS INHIBITOR 5-RELATED"/>
    <property type="match status" value="1"/>
</dbReference>
<feature type="domain" description="Clathrin/coatomer adaptor adaptin-like N-terminal" evidence="4">
    <location>
        <begin position="937"/>
        <end position="1182"/>
    </location>
</feature>
<evidence type="ECO:0000256" key="1">
    <source>
        <dbReference type="ARBA" id="ARBA00009515"/>
    </source>
</evidence>
<dbReference type="InterPro" id="IPR008383">
    <property type="entry name" value="API5"/>
</dbReference>
<proteinExistence type="inferred from homology"/>